<sequence>MPRFLIALFALTIGTAPVALAAGGGGGGGGTRDGNRIQASFTLDDGDDSEDPADSHGTDDNPRVIILPAIVSPLVEDDRLRGYAYLQVRMMVREGVDAWDIRENAHYALDAMIRASHRESITSADGMGIDRDVANRVWMAALSEQFGANVIESLAISSPDTRLIRR</sequence>
<organism evidence="3 4">
    <name type="scientific">Hyphobacterium marinum</name>
    <dbReference type="NCBI Taxonomy" id="3116574"/>
    <lineage>
        <taxon>Bacteria</taxon>
        <taxon>Pseudomonadati</taxon>
        <taxon>Pseudomonadota</taxon>
        <taxon>Alphaproteobacteria</taxon>
        <taxon>Maricaulales</taxon>
        <taxon>Maricaulaceae</taxon>
        <taxon>Hyphobacterium</taxon>
    </lineage>
</organism>
<feature type="chain" id="PRO_5045137222" evidence="2">
    <location>
        <begin position="22"/>
        <end position="166"/>
    </location>
</feature>
<feature type="signal peptide" evidence="2">
    <location>
        <begin position="1"/>
        <end position="21"/>
    </location>
</feature>
<keyword evidence="4" id="KW-1185">Reference proteome</keyword>
<accession>A0ABU7LYM3</accession>
<evidence type="ECO:0000313" key="4">
    <source>
        <dbReference type="Proteomes" id="UP001310692"/>
    </source>
</evidence>
<name>A0ABU7LYM3_9PROT</name>
<evidence type="ECO:0000256" key="1">
    <source>
        <dbReference type="SAM" id="MobiDB-lite"/>
    </source>
</evidence>
<dbReference type="RefSeq" id="WP_330196219.1">
    <property type="nucleotide sequence ID" value="NZ_JAZDRO010000003.1"/>
</dbReference>
<feature type="region of interest" description="Disordered" evidence="1">
    <location>
        <begin position="24"/>
        <end position="61"/>
    </location>
</feature>
<protein>
    <submittedName>
        <fullName evidence="3">Uncharacterized protein</fullName>
    </submittedName>
</protein>
<comment type="caution">
    <text evidence="3">The sequence shown here is derived from an EMBL/GenBank/DDBJ whole genome shotgun (WGS) entry which is preliminary data.</text>
</comment>
<evidence type="ECO:0000256" key="2">
    <source>
        <dbReference type="SAM" id="SignalP"/>
    </source>
</evidence>
<reference evidence="3 4" key="1">
    <citation type="submission" date="2024-01" db="EMBL/GenBank/DDBJ databases">
        <title>Hyphobacterium bacterium isolated from marine sediment.</title>
        <authorList>
            <person name="Zhao S."/>
        </authorList>
    </citation>
    <scope>NUCLEOTIDE SEQUENCE [LARGE SCALE GENOMIC DNA]</scope>
    <source>
        <strain evidence="3 4">Y60-23</strain>
    </source>
</reference>
<keyword evidence="2" id="KW-0732">Signal</keyword>
<gene>
    <name evidence="3" type="ORF">V0U35_08255</name>
</gene>
<proteinExistence type="predicted"/>
<dbReference type="Proteomes" id="UP001310692">
    <property type="component" value="Unassembled WGS sequence"/>
</dbReference>
<evidence type="ECO:0000313" key="3">
    <source>
        <dbReference type="EMBL" id="MEE2566669.1"/>
    </source>
</evidence>
<dbReference type="EMBL" id="JAZDRO010000003">
    <property type="protein sequence ID" value="MEE2566669.1"/>
    <property type="molecule type" value="Genomic_DNA"/>
</dbReference>